<evidence type="ECO:0000256" key="1">
    <source>
        <dbReference type="SAM" id="MobiDB-lite"/>
    </source>
</evidence>
<evidence type="ECO:0000313" key="2">
    <source>
        <dbReference type="EMBL" id="RKO89470.1"/>
    </source>
</evidence>
<feature type="region of interest" description="Disordered" evidence="1">
    <location>
        <begin position="190"/>
        <end position="212"/>
    </location>
</feature>
<reference evidence="3" key="1">
    <citation type="journal article" date="2018" name="Nat. Microbiol.">
        <title>Leveraging single-cell genomics to expand the fungal tree of life.</title>
        <authorList>
            <person name="Ahrendt S.R."/>
            <person name="Quandt C.A."/>
            <person name="Ciobanu D."/>
            <person name="Clum A."/>
            <person name="Salamov A."/>
            <person name="Andreopoulos B."/>
            <person name="Cheng J.F."/>
            <person name="Woyke T."/>
            <person name="Pelin A."/>
            <person name="Henrissat B."/>
            <person name="Reynolds N.K."/>
            <person name="Benny G.L."/>
            <person name="Smith M.E."/>
            <person name="James T.Y."/>
            <person name="Grigoriev I.V."/>
        </authorList>
    </citation>
    <scope>NUCLEOTIDE SEQUENCE [LARGE SCALE GENOMIC DNA]</scope>
</reference>
<feature type="compositionally biased region" description="Low complexity" evidence="1">
    <location>
        <begin position="190"/>
        <end position="204"/>
    </location>
</feature>
<evidence type="ECO:0000313" key="3">
    <source>
        <dbReference type="Proteomes" id="UP000269721"/>
    </source>
</evidence>
<dbReference type="AlphaFoldDB" id="A0A4P9WEQ0"/>
<proteinExistence type="predicted"/>
<organism evidence="2 3">
    <name type="scientific">Blyttiomyces helicus</name>
    <dbReference type="NCBI Taxonomy" id="388810"/>
    <lineage>
        <taxon>Eukaryota</taxon>
        <taxon>Fungi</taxon>
        <taxon>Fungi incertae sedis</taxon>
        <taxon>Chytridiomycota</taxon>
        <taxon>Chytridiomycota incertae sedis</taxon>
        <taxon>Chytridiomycetes</taxon>
        <taxon>Chytridiomycetes incertae sedis</taxon>
        <taxon>Blyttiomyces</taxon>
    </lineage>
</organism>
<feature type="region of interest" description="Disordered" evidence="1">
    <location>
        <begin position="94"/>
        <end position="124"/>
    </location>
</feature>
<feature type="compositionally biased region" description="Low complexity" evidence="1">
    <location>
        <begin position="107"/>
        <end position="116"/>
    </location>
</feature>
<protein>
    <submittedName>
        <fullName evidence="2">Uncharacterized protein</fullName>
    </submittedName>
</protein>
<dbReference type="EMBL" id="KZ996071">
    <property type="protein sequence ID" value="RKO89470.1"/>
    <property type="molecule type" value="Genomic_DNA"/>
</dbReference>
<name>A0A4P9WEQ0_9FUNG</name>
<sequence>MSSVLTTPAIRCSHEGCEFGTTARRPSQPCNLSEATGVATAREPSNASFAAPRSAEITISVGTSSPCTAQANLTSVKTVAVLTRERTGYVPELRRHRDAHHNTSKEVGAPGSSQSPAPVPSPAAALPVWKAESDVPASPAPASPFIAALSPPFAPTPPAIDLLPISSFLPAWALPEMPLTAPLSPDTASIELSPHLSPSSPESIASDWSPASLPQSSPNLDFALDGPWSAALLDFKDDCCAPTAFRWPAEFDSKEWAGLAWQEESNELAVDGKDDAHWLW</sequence>
<accession>A0A4P9WEQ0</accession>
<gene>
    <name evidence="2" type="ORF">BDK51DRAFT_40457</name>
</gene>
<keyword evidence="3" id="KW-1185">Reference proteome</keyword>
<feature type="compositionally biased region" description="Basic and acidic residues" evidence="1">
    <location>
        <begin position="94"/>
        <end position="104"/>
    </location>
</feature>
<dbReference type="Proteomes" id="UP000269721">
    <property type="component" value="Unassembled WGS sequence"/>
</dbReference>